<keyword evidence="5" id="KW-0436">Ligase</keyword>
<evidence type="ECO:0000313" key="5">
    <source>
        <dbReference type="EMBL" id="MCP1387649.1"/>
    </source>
</evidence>
<dbReference type="RefSeq" id="WP_253577356.1">
    <property type="nucleotide sequence ID" value="NZ_JAMFTQ010000005.1"/>
</dbReference>
<dbReference type="PANTHER" id="PTHR23407:SF1">
    <property type="entry name" value="5-FORMYLTETRAHYDROFOLATE CYCLO-LIGASE"/>
    <property type="match status" value="1"/>
</dbReference>
<name>A0ABT1G0U4_9CORY</name>
<dbReference type="Gene3D" id="3.40.50.10420">
    <property type="entry name" value="NagB/RpiA/CoA transferase-like"/>
    <property type="match status" value="1"/>
</dbReference>
<comment type="catalytic activity">
    <reaction evidence="4">
        <text>(6S)-5-formyl-5,6,7,8-tetrahydrofolate + ATP = (6R)-5,10-methenyltetrahydrofolate + ADP + phosphate</text>
        <dbReference type="Rhea" id="RHEA:10488"/>
        <dbReference type="ChEBI" id="CHEBI:30616"/>
        <dbReference type="ChEBI" id="CHEBI:43474"/>
        <dbReference type="ChEBI" id="CHEBI:57455"/>
        <dbReference type="ChEBI" id="CHEBI:57457"/>
        <dbReference type="ChEBI" id="CHEBI:456216"/>
        <dbReference type="EC" id="6.3.3.2"/>
    </reaction>
</comment>
<dbReference type="SUPFAM" id="SSF100950">
    <property type="entry name" value="NagB/RpiA/CoA transferase-like"/>
    <property type="match status" value="1"/>
</dbReference>
<dbReference type="PANTHER" id="PTHR23407">
    <property type="entry name" value="ATPASE INHIBITOR/5-FORMYLTETRAHYDROFOLATE CYCLO-LIGASE"/>
    <property type="match status" value="1"/>
</dbReference>
<keyword evidence="6" id="KW-1185">Reference proteome</keyword>
<gene>
    <name evidence="5" type="ORF">M5J20_05530</name>
</gene>
<protein>
    <recommendedName>
        <fullName evidence="4">5-formyltetrahydrofolate cyclo-ligase</fullName>
        <ecNumber evidence="4">6.3.3.2</ecNumber>
    </recommendedName>
</protein>
<dbReference type="InterPro" id="IPR024185">
    <property type="entry name" value="FTHF_cligase-like_sf"/>
</dbReference>
<dbReference type="EMBL" id="JAMFTQ010000005">
    <property type="protein sequence ID" value="MCP1387649.1"/>
    <property type="molecule type" value="Genomic_DNA"/>
</dbReference>
<accession>A0ABT1G0U4</accession>
<reference evidence="5" key="1">
    <citation type="submission" date="2022-05" db="EMBL/GenBank/DDBJ databases">
        <title>Corynebacterium sp. TA-R-1 sp. nov., isolated from human feces.</title>
        <authorList>
            <person name="Shamsuzzaman M."/>
            <person name="Dahal R.H."/>
        </authorList>
    </citation>
    <scope>NUCLEOTIDE SEQUENCE</scope>
    <source>
        <strain evidence="5">TA-R-1</strain>
    </source>
</reference>
<comment type="caution">
    <text evidence="5">The sequence shown here is derived from an EMBL/GenBank/DDBJ whole genome shotgun (WGS) entry which is preliminary data.</text>
</comment>
<comment type="cofactor">
    <cofactor evidence="4">
        <name>Mg(2+)</name>
        <dbReference type="ChEBI" id="CHEBI:18420"/>
    </cofactor>
</comment>
<keyword evidence="4" id="KW-0479">Metal-binding</keyword>
<organism evidence="5 6">
    <name type="scientific">Corynebacterium stercoris</name>
    <dbReference type="NCBI Taxonomy" id="2943490"/>
    <lineage>
        <taxon>Bacteria</taxon>
        <taxon>Bacillati</taxon>
        <taxon>Actinomycetota</taxon>
        <taxon>Actinomycetes</taxon>
        <taxon>Mycobacteriales</taxon>
        <taxon>Corynebacteriaceae</taxon>
        <taxon>Corynebacterium</taxon>
    </lineage>
</organism>
<keyword evidence="2 4" id="KW-0547">Nucleotide-binding</keyword>
<evidence type="ECO:0000256" key="4">
    <source>
        <dbReference type="RuleBase" id="RU361279"/>
    </source>
</evidence>
<keyword evidence="3 4" id="KW-0067">ATP-binding</keyword>
<evidence type="ECO:0000313" key="6">
    <source>
        <dbReference type="Proteomes" id="UP001204000"/>
    </source>
</evidence>
<evidence type="ECO:0000256" key="2">
    <source>
        <dbReference type="ARBA" id="ARBA00022741"/>
    </source>
</evidence>
<dbReference type="NCBIfam" id="TIGR02727">
    <property type="entry name" value="MTHFS_bact"/>
    <property type="match status" value="1"/>
</dbReference>
<comment type="similarity">
    <text evidence="1 4">Belongs to the 5-formyltetrahydrofolate cyclo-ligase family.</text>
</comment>
<evidence type="ECO:0000256" key="3">
    <source>
        <dbReference type="ARBA" id="ARBA00022840"/>
    </source>
</evidence>
<dbReference type="Proteomes" id="UP001204000">
    <property type="component" value="Unassembled WGS sequence"/>
</dbReference>
<keyword evidence="4" id="KW-0460">Magnesium</keyword>
<evidence type="ECO:0000256" key="1">
    <source>
        <dbReference type="ARBA" id="ARBA00010638"/>
    </source>
</evidence>
<dbReference type="PIRSF" id="PIRSF006806">
    <property type="entry name" value="FTHF_cligase"/>
    <property type="match status" value="1"/>
</dbReference>
<sequence>MSETTAARKQELRTAISAQRVQRKAQPGAQALLDESLLSATLDCLAHFGVSGSVAAYAPLPSEPGPADFPARLAAAGHKVWLPISLPNGILAWAQADGATRPGALGITEPSGPRFNSNVLKSCELILAPAMAVDVRGMRLGKGAGYYDRALAGLEVPVAAVVYDEECLDAVPHDPHDVPVSAVITPSSFKVISRA</sequence>
<proteinExistence type="inferred from homology"/>
<dbReference type="GO" id="GO:0030272">
    <property type="term" value="F:5-formyltetrahydrofolate cyclo-ligase activity"/>
    <property type="evidence" value="ECO:0007669"/>
    <property type="project" value="UniProtKB-EC"/>
</dbReference>
<dbReference type="EC" id="6.3.3.2" evidence="4"/>
<dbReference type="InterPro" id="IPR037171">
    <property type="entry name" value="NagB/RpiA_transferase-like"/>
</dbReference>
<dbReference type="Pfam" id="PF01812">
    <property type="entry name" value="5-FTHF_cyc-lig"/>
    <property type="match status" value="1"/>
</dbReference>
<dbReference type="InterPro" id="IPR002698">
    <property type="entry name" value="FTHF_cligase"/>
</dbReference>